<comment type="caution">
    <text evidence="1">The sequence shown here is derived from an EMBL/GenBank/DDBJ whole genome shotgun (WGS) entry which is preliminary data.</text>
</comment>
<proteinExistence type="predicted"/>
<reference evidence="1 2" key="1">
    <citation type="journal article" date="2019" name="Int. J. Syst. Evol. Microbiol.">
        <title>The Global Catalogue of Microorganisms (GCM) 10K type strain sequencing project: providing services to taxonomists for standard genome sequencing and annotation.</title>
        <authorList>
            <consortium name="The Broad Institute Genomics Platform"/>
            <consortium name="The Broad Institute Genome Sequencing Center for Infectious Disease"/>
            <person name="Wu L."/>
            <person name="Ma J."/>
        </authorList>
    </citation>
    <scope>NUCLEOTIDE SEQUENCE [LARGE SCALE GENOMIC DNA]</scope>
    <source>
        <strain evidence="1 2">JCM 7356</strain>
    </source>
</reference>
<evidence type="ECO:0000313" key="1">
    <source>
        <dbReference type="EMBL" id="GAA2261033.1"/>
    </source>
</evidence>
<keyword evidence="2" id="KW-1185">Reference proteome</keyword>
<name>A0ABN3EJF6_9ACTN</name>
<accession>A0ABN3EJF6</accession>
<gene>
    <name evidence="1" type="ORF">GCM10010430_51490</name>
</gene>
<sequence>MLALLAVADPATLDHSALAEAALRSAETEADVQGACEALQALDTAALTGSQHRRLTALAERDRRIVSEGSESEIIRSDELLRRQLRATLAAATTTPSD</sequence>
<dbReference type="RefSeq" id="WP_344638874.1">
    <property type="nucleotide sequence ID" value="NZ_BAAATR010000026.1"/>
</dbReference>
<evidence type="ECO:0000313" key="2">
    <source>
        <dbReference type="Proteomes" id="UP001500305"/>
    </source>
</evidence>
<protein>
    <submittedName>
        <fullName evidence="1">Uncharacterized protein</fullName>
    </submittedName>
</protein>
<dbReference type="EMBL" id="BAAATR010000026">
    <property type="protein sequence ID" value="GAA2261033.1"/>
    <property type="molecule type" value="Genomic_DNA"/>
</dbReference>
<dbReference type="Proteomes" id="UP001500305">
    <property type="component" value="Unassembled WGS sequence"/>
</dbReference>
<organism evidence="1 2">
    <name type="scientific">Kitasatospora cystarginea</name>
    <dbReference type="NCBI Taxonomy" id="58350"/>
    <lineage>
        <taxon>Bacteria</taxon>
        <taxon>Bacillati</taxon>
        <taxon>Actinomycetota</taxon>
        <taxon>Actinomycetes</taxon>
        <taxon>Kitasatosporales</taxon>
        <taxon>Streptomycetaceae</taxon>
        <taxon>Kitasatospora</taxon>
    </lineage>
</organism>